<protein>
    <recommendedName>
        <fullName evidence="2">Protein FAR1-RELATED SEQUENCE</fullName>
    </recommendedName>
</protein>
<dbReference type="Proteomes" id="UP001152523">
    <property type="component" value="Unassembled WGS sequence"/>
</dbReference>
<dbReference type="GO" id="GO:0008270">
    <property type="term" value="F:zinc ion binding"/>
    <property type="evidence" value="ECO:0007669"/>
    <property type="project" value="UniProtKB-UniRule"/>
</dbReference>
<keyword evidence="1 2" id="KW-0863">Zinc-finger</keyword>
<sequence length="264" mass="31110">MCDKFEMEKQFQNVYTIKKFKEFQRELTGKLYCEVDFIEMIITRMFYEVREYLVLGDTMHRKVFKVILEKENNAIVCHCHLFEFRGILCRHDVTVLIREGTTTIPDRYILKRWRNDVFRPYTRLKINYNGWVSVPGQLQYEKLCHKFSEIAHIVVGDESLERVTFEWLNSYQKSLIPHSNSGTNKTDSRCQSVDRVLGVLIKDPKCTRRKGAPKKLRKKSLRIRIKKEGGKGEEGAPKKLRKKSLRIRIKKEGGKGEEGEELSS</sequence>
<evidence type="ECO:0000259" key="4">
    <source>
        <dbReference type="PROSITE" id="PS50966"/>
    </source>
</evidence>
<dbReference type="PROSITE" id="PS50966">
    <property type="entry name" value="ZF_SWIM"/>
    <property type="match status" value="1"/>
</dbReference>
<keyword evidence="2" id="KW-0539">Nucleus</keyword>
<evidence type="ECO:0000256" key="3">
    <source>
        <dbReference type="SAM" id="MobiDB-lite"/>
    </source>
</evidence>
<dbReference type="PANTHER" id="PTHR31669:SF283">
    <property type="entry name" value="PROTEIN FAR1-RELATED SEQUENCE"/>
    <property type="match status" value="1"/>
</dbReference>
<keyword evidence="2" id="KW-0479">Metal-binding</keyword>
<keyword evidence="6" id="KW-1185">Reference proteome</keyword>
<organism evidence="5 6">
    <name type="scientific">Cuscuta epithymum</name>
    <dbReference type="NCBI Taxonomy" id="186058"/>
    <lineage>
        <taxon>Eukaryota</taxon>
        <taxon>Viridiplantae</taxon>
        <taxon>Streptophyta</taxon>
        <taxon>Embryophyta</taxon>
        <taxon>Tracheophyta</taxon>
        <taxon>Spermatophyta</taxon>
        <taxon>Magnoliopsida</taxon>
        <taxon>eudicotyledons</taxon>
        <taxon>Gunneridae</taxon>
        <taxon>Pentapetalae</taxon>
        <taxon>asterids</taxon>
        <taxon>lamiids</taxon>
        <taxon>Solanales</taxon>
        <taxon>Convolvulaceae</taxon>
        <taxon>Cuscuteae</taxon>
        <taxon>Cuscuta</taxon>
        <taxon>Cuscuta subgen. Cuscuta</taxon>
    </lineage>
</organism>
<feature type="region of interest" description="Disordered" evidence="3">
    <location>
        <begin position="223"/>
        <end position="264"/>
    </location>
</feature>
<dbReference type="GO" id="GO:0006355">
    <property type="term" value="P:regulation of DNA-templated transcription"/>
    <property type="evidence" value="ECO:0007669"/>
    <property type="project" value="UniProtKB-UniRule"/>
</dbReference>
<feature type="compositionally biased region" description="Basic and acidic residues" evidence="3">
    <location>
        <begin position="226"/>
        <end position="237"/>
    </location>
</feature>
<dbReference type="InterPro" id="IPR007527">
    <property type="entry name" value="Znf_SWIM"/>
</dbReference>
<name>A0AAV0DIS0_9ASTE</name>
<dbReference type="PANTHER" id="PTHR31669">
    <property type="entry name" value="PROTEIN FAR1-RELATED SEQUENCE 10-RELATED"/>
    <property type="match status" value="1"/>
</dbReference>
<gene>
    <name evidence="5" type="ORF">CEPIT_LOCUS14789</name>
</gene>
<dbReference type="EMBL" id="CAMAPF010000104">
    <property type="protein sequence ID" value="CAH9099133.1"/>
    <property type="molecule type" value="Genomic_DNA"/>
</dbReference>
<dbReference type="InterPro" id="IPR031052">
    <property type="entry name" value="FHY3/FAR1"/>
</dbReference>
<comment type="function">
    <text evidence="2">Putative transcription activator involved in regulating light control of development.</text>
</comment>
<evidence type="ECO:0000313" key="5">
    <source>
        <dbReference type="EMBL" id="CAH9099133.1"/>
    </source>
</evidence>
<keyword evidence="2" id="KW-0862">Zinc</keyword>
<accession>A0AAV0DIS0</accession>
<dbReference type="AlphaFoldDB" id="A0AAV0DIS0"/>
<comment type="subcellular location">
    <subcellularLocation>
        <location evidence="2">Nucleus</location>
    </subcellularLocation>
</comment>
<reference evidence="5" key="1">
    <citation type="submission" date="2022-07" db="EMBL/GenBank/DDBJ databases">
        <authorList>
            <person name="Macas J."/>
            <person name="Novak P."/>
            <person name="Neumann P."/>
        </authorList>
    </citation>
    <scope>NUCLEOTIDE SEQUENCE</scope>
</reference>
<evidence type="ECO:0000256" key="1">
    <source>
        <dbReference type="PROSITE-ProRule" id="PRU00325"/>
    </source>
</evidence>
<evidence type="ECO:0000256" key="2">
    <source>
        <dbReference type="RuleBase" id="RU367018"/>
    </source>
</evidence>
<proteinExistence type="inferred from homology"/>
<feature type="compositionally biased region" description="Basic residues" evidence="3">
    <location>
        <begin position="238"/>
        <end position="249"/>
    </location>
</feature>
<evidence type="ECO:0000313" key="6">
    <source>
        <dbReference type="Proteomes" id="UP001152523"/>
    </source>
</evidence>
<dbReference type="GO" id="GO:0005634">
    <property type="term" value="C:nucleus"/>
    <property type="evidence" value="ECO:0007669"/>
    <property type="project" value="UniProtKB-SubCell"/>
</dbReference>
<comment type="similarity">
    <text evidence="2">Belongs to the FHY3/FAR1 family.</text>
</comment>
<feature type="domain" description="SWIM-type" evidence="4">
    <location>
        <begin position="64"/>
        <end position="100"/>
    </location>
</feature>
<comment type="caution">
    <text evidence="5">The sequence shown here is derived from an EMBL/GenBank/DDBJ whole genome shotgun (WGS) entry which is preliminary data.</text>
</comment>